<keyword evidence="3 5" id="KW-0067">ATP-binding</keyword>
<dbReference type="InterPro" id="IPR003593">
    <property type="entry name" value="AAA+_ATPase"/>
</dbReference>
<dbReference type="CDD" id="cd03230">
    <property type="entry name" value="ABC_DR_subfamily_A"/>
    <property type="match status" value="1"/>
</dbReference>
<dbReference type="Gene3D" id="3.40.50.300">
    <property type="entry name" value="P-loop containing nucleotide triphosphate hydrolases"/>
    <property type="match status" value="1"/>
</dbReference>
<protein>
    <submittedName>
        <fullName evidence="5">Vitamin B12 import ATP-binding protein BtuD</fullName>
    </submittedName>
</protein>
<dbReference type="SUPFAM" id="SSF52540">
    <property type="entry name" value="P-loop containing nucleoside triphosphate hydrolases"/>
    <property type="match status" value="1"/>
</dbReference>
<dbReference type="RefSeq" id="WP_230503640.1">
    <property type="nucleotide sequence ID" value="NZ_CAKJTJ010000027.1"/>
</dbReference>
<feature type="domain" description="ABC transporter" evidence="4">
    <location>
        <begin position="3"/>
        <end position="227"/>
    </location>
</feature>
<dbReference type="EMBL" id="CAKJTJ010000027">
    <property type="protein sequence ID" value="CAG9622788.1"/>
    <property type="molecule type" value="Genomic_DNA"/>
</dbReference>
<dbReference type="Proteomes" id="UP000789833">
    <property type="component" value="Unassembled WGS sequence"/>
</dbReference>
<keyword evidence="2" id="KW-0547">Nucleotide-binding</keyword>
<reference evidence="5 6" key="1">
    <citation type="submission" date="2021-10" db="EMBL/GenBank/DDBJ databases">
        <authorList>
            <person name="Criscuolo A."/>
        </authorList>
    </citation>
    <scope>NUCLEOTIDE SEQUENCE [LARGE SCALE GENOMIC DNA]</scope>
    <source>
        <strain evidence="6">CIP 111883</strain>
    </source>
</reference>
<dbReference type="SMART" id="SM00382">
    <property type="entry name" value="AAA"/>
    <property type="match status" value="1"/>
</dbReference>
<dbReference type="InterPro" id="IPR027417">
    <property type="entry name" value="P-loop_NTPase"/>
</dbReference>
<keyword evidence="1" id="KW-0813">Transport</keyword>
<proteinExistence type="predicted"/>
<dbReference type="PANTHER" id="PTHR42939:SF1">
    <property type="entry name" value="ABC TRANSPORTER ATP-BINDING PROTEIN ALBC-RELATED"/>
    <property type="match status" value="1"/>
</dbReference>
<accession>A0ABM8YS39</accession>
<dbReference type="Pfam" id="PF00005">
    <property type="entry name" value="ABC_tran"/>
    <property type="match status" value="1"/>
</dbReference>
<evidence type="ECO:0000313" key="6">
    <source>
        <dbReference type="Proteomes" id="UP000789833"/>
    </source>
</evidence>
<keyword evidence="6" id="KW-1185">Reference proteome</keyword>
<dbReference type="PANTHER" id="PTHR42939">
    <property type="entry name" value="ABC TRANSPORTER ATP-BINDING PROTEIN ALBC-RELATED"/>
    <property type="match status" value="1"/>
</dbReference>
<dbReference type="GO" id="GO:0005524">
    <property type="term" value="F:ATP binding"/>
    <property type="evidence" value="ECO:0007669"/>
    <property type="project" value="UniProtKB-KW"/>
</dbReference>
<evidence type="ECO:0000256" key="2">
    <source>
        <dbReference type="ARBA" id="ARBA00022741"/>
    </source>
</evidence>
<name>A0ABM8YS39_9BACI</name>
<evidence type="ECO:0000313" key="5">
    <source>
        <dbReference type="EMBL" id="CAG9622788.1"/>
    </source>
</evidence>
<dbReference type="InterPro" id="IPR003439">
    <property type="entry name" value="ABC_transporter-like_ATP-bd"/>
</dbReference>
<organism evidence="5 6">
    <name type="scientific">Sutcliffiella rhizosphaerae</name>
    <dbReference type="NCBI Taxonomy" id="2880967"/>
    <lineage>
        <taxon>Bacteria</taxon>
        <taxon>Bacillati</taxon>
        <taxon>Bacillota</taxon>
        <taxon>Bacilli</taxon>
        <taxon>Bacillales</taxon>
        <taxon>Bacillaceae</taxon>
        <taxon>Sutcliffiella</taxon>
    </lineage>
</organism>
<sequence length="299" mass="33923">MILQVKDIYKAYVREPVLKDINFEITKPGIFALVGPNGSGKSTLLNIISNLIRPDTGSVTILGKPNSNSEIFKEMSFMQDNTVLYDYLTGYDHLQFIAELQSISKEQILHTSQTIGNAEYLHKKVKHYSLGMKQHLLLAMAIINKPKLLILDEPLNGLDPTSAIRVRELLLRLVNEGTTILLSSHNLGEIDQVTSNIFFLKKGTLIKEEISNYQSIFYTLTVDDVEKASRILLDNNLELKVIGNQVIFQLNNNTTLKFVVKKLALNEIEIHDIEKKLMGAEDRYREIFSTKDDQDENDA</sequence>
<dbReference type="InterPro" id="IPR051782">
    <property type="entry name" value="ABC_Transporter_VariousFunc"/>
</dbReference>
<evidence type="ECO:0000259" key="4">
    <source>
        <dbReference type="PROSITE" id="PS50893"/>
    </source>
</evidence>
<dbReference type="PROSITE" id="PS50893">
    <property type="entry name" value="ABC_TRANSPORTER_2"/>
    <property type="match status" value="1"/>
</dbReference>
<gene>
    <name evidence="5" type="primary">btuD_11</name>
    <name evidence="5" type="ORF">BACCIP111883_03579</name>
</gene>
<evidence type="ECO:0000256" key="1">
    <source>
        <dbReference type="ARBA" id="ARBA00022448"/>
    </source>
</evidence>
<evidence type="ECO:0000256" key="3">
    <source>
        <dbReference type="ARBA" id="ARBA00022840"/>
    </source>
</evidence>
<comment type="caution">
    <text evidence="5">The sequence shown here is derived from an EMBL/GenBank/DDBJ whole genome shotgun (WGS) entry which is preliminary data.</text>
</comment>